<dbReference type="AlphaFoldDB" id="A0AAE9MJ87"/>
<proteinExistence type="predicted"/>
<evidence type="ECO:0000313" key="1">
    <source>
        <dbReference type="EMBL" id="USV58767.1"/>
    </source>
</evidence>
<name>A0AAE9MJ87_9GAMM</name>
<sequence length="379" mass="41211">MRIPAQASVANIERALREAADAPKNEPFILPSNLRHFGCGGEAALNQLLVTWAQPRPPVTLKTYVETPEQIGELVRRLPGLTGALCAGAIIGGGKAGDLTHQVRNAALARLTTLQSAKPKAAYRGSSVEIICADHLGRNAPYLLYKTDSGQASQLRPRHSFTSLASWLLRQTVPNAYQNRIAPQMPDALGGMIFELFKNTEEHGQSDAFGNILSMSIRAIKTVHHAIKPETLAQIVADYPPLAHYCQSLEPAEGAAQTHLFELSILDSGPGFAVTRAGKKLIELDIEEEEAAVRDCFTTFSAKGGSRFGQGLPHVLRVLRQEQGFLRLRTGRLSIHADFSDTNEREGPEALQVFRPEGEVLAPVAGSLLTVLLPLRRGW</sequence>
<evidence type="ECO:0008006" key="3">
    <source>
        <dbReference type="Google" id="ProtNLM"/>
    </source>
</evidence>
<protein>
    <recommendedName>
        <fullName evidence="3">ATP-binding protein</fullName>
    </recommendedName>
</protein>
<dbReference type="RefSeq" id="WP_252995913.1">
    <property type="nucleotide sequence ID" value="NZ_CP099717.1"/>
</dbReference>
<accession>A0AAE9MJ87</accession>
<gene>
    <name evidence="1" type="ORF">NHF51_06375</name>
</gene>
<evidence type="ECO:0000313" key="2">
    <source>
        <dbReference type="Proteomes" id="UP001056890"/>
    </source>
</evidence>
<dbReference type="Proteomes" id="UP001056890">
    <property type="component" value="Chromosome"/>
</dbReference>
<keyword evidence="2" id="KW-1185">Reference proteome</keyword>
<reference evidence="1" key="1">
    <citation type="submission" date="2022-06" db="EMBL/GenBank/DDBJ databases">
        <title>Complete Genome of Aeromonas sp. Strain SOD01 Isolated from an Urban Freshwater Stream.</title>
        <authorList>
            <person name="Williams L.E."/>
            <person name="Brysgel T."/>
            <person name="Capestro E.M."/>
            <person name="Foltz G.V."/>
            <person name="Gardner A.E."/>
            <person name="Ingrassia J."/>
            <person name="Peterson E."/>
            <person name="Arruda J."/>
            <person name="Flaherty I."/>
            <person name="Hunt M."/>
            <person name="Pappas G."/>
            <person name="Ramsaran S."/>
            <person name="Rocha M."/>
        </authorList>
    </citation>
    <scope>NUCLEOTIDE SEQUENCE</scope>
    <source>
        <strain evidence="1">SOD01</strain>
    </source>
</reference>
<organism evidence="1 2">
    <name type="scientific">Aeromonas encheleia</name>
    <dbReference type="NCBI Taxonomy" id="73010"/>
    <lineage>
        <taxon>Bacteria</taxon>
        <taxon>Pseudomonadati</taxon>
        <taxon>Pseudomonadota</taxon>
        <taxon>Gammaproteobacteria</taxon>
        <taxon>Aeromonadales</taxon>
        <taxon>Aeromonadaceae</taxon>
        <taxon>Aeromonas</taxon>
    </lineage>
</organism>
<dbReference type="EMBL" id="CP099717">
    <property type="protein sequence ID" value="USV58767.1"/>
    <property type="molecule type" value="Genomic_DNA"/>
</dbReference>